<dbReference type="SUPFAM" id="SSF54001">
    <property type="entry name" value="Cysteine proteinases"/>
    <property type="match status" value="1"/>
</dbReference>
<evidence type="ECO:0000256" key="5">
    <source>
        <dbReference type="SAM" id="MobiDB-lite"/>
    </source>
</evidence>
<dbReference type="GO" id="GO:0016926">
    <property type="term" value="P:protein desumoylation"/>
    <property type="evidence" value="ECO:0007669"/>
    <property type="project" value="TreeGrafter"/>
</dbReference>
<feature type="region of interest" description="Disordered" evidence="5">
    <location>
        <begin position="395"/>
        <end position="431"/>
    </location>
</feature>
<comment type="caution">
    <text evidence="8">The sequence shown here is derived from an EMBL/GenBank/DDBJ whole genome shotgun (WGS) entry which is preliminary data.</text>
</comment>
<evidence type="ECO:0000256" key="3">
    <source>
        <dbReference type="ARBA" id="ARBA00022801"/>
    </source>
</evidence>
<keyword evidence="9" id="KW-1185">Reference proteome</keyword>
<gene>
    <name evidence="8" type="ORF">HCN44_004852</name>
</gene>
<dbReference type="GO" id="GO:0016301">
    <property type="term" value="F:kinase activity"/>
    <property type="evidence" value="ECO:0007669"/>
    <property type="project" value="InterPro"/>
</dbReference>
<evidence type="ECO:0000259" key="7">
    <source>
        <dbReference type="PROSITE" id="PS50600"/>
    </source>
</evidence>
<dbReference type="PANTHER" id="PTHR12606">
    <property type="entry name" value="SENTRIN/SUMO-SPECIFIC PROTEASE"/>
    <property type="match status" value="1"/>
</dbReference>
<dbReference type="Pfam" id="PF02902">
    <property type="entry name" value="Peptidase_C48"/>
    <property type="match status" value="1"/>
</dbReference>
<organism evidence="8 9">
    <name type="scientific">Aphidius gifuensis</name>
    <name type="common">Parasitoid wasp</name>
    <dbReference type="NCBI Taxonomy" id="684658"/>
    <lineage>
        <taxon>Eukaryota</taxon>
        <taxon>Metazoa</taxon>
        <taxon>Ecdysozoa</taxon>
        <taxon>Arthropoda</taxon>
        <taxon>Hexapoda</taxon>
        <taxon>Insecta</taxon>
        <taxon>Pterygota</taxon>
        <taxon>Neoptera</taxon>
        <taxon>Endopterygota</taxon>
        <taxon>Hymenoptera</taxon>
        <taxon>Apocrita</taxon>
        <taxon>Ichneumonoidea</taxon>
        <taxon>Braconidae</taxon>
        <taxon>Aphidiinae</taxon>
        <taxon>Aphidius</taxon>
    </lineage>
</organism>
<evidence type="ECO:0000313" key="8">
    <source>
        <dbReference type="EMBL" id="KAF7992508.1"/>
    </source>
</evidence>
<dbReference type="OrthoDB" id="1939479at2759"/>
<dbReference type="GO" id="GO:0016929">
    <property type="term" value="F:deSUMOylase activity"/>
    <property type="evidence" value="ECO:0007669"/>
    <property type="project" value="TreeGrafter"/>
</dbReference>
<dbReference type="Gene3D" id="3.30.420.10">
    <property type="entry name" value="Ribonuclease H-like superfamily/Ribonuclease H"/>
    <property type="match status" value="1"/>
</dbReference>
<keyword evidence="2" id="KW-0645">Protease</keyword>
<sequence>MGYAIDVAGSDGTLSDVLTGLMRKYNGNSAYSKQFPIGILPLGETNRTANHLFNKKYDNLLLVHQLADATIATMKGSTKYIDVVELESLEQNPDPENPIKPIYAVGQIEWGAWGDANAQKDKYWYLRSLRRYASFVFCRLKNNLNWRIDGTLKYTDPCSGCSRCYQDNRNLQNITSSVKEGWRRIKDIRNSGVGHGDVPLTRVDVDDNSPSFEVTCFHTGVRSDDLKTKYRIIFKINFIKYLKTLKKYEKLPSSSWNVNELRTWLQQKNIPHVEGSNKEQLLRLCGLLKENQQKKYIIDEYVRENTVHTILRLPPYHYKYNAIEMAWGIAKCYFDKHIGFNHTYSDKIVKDLWQQSLNQVTPIVWSNMCIKVERKITRHYNHYVLGLSKEQRKSGAGIFEEPSTSSSEDGMSSGSDSESDSNENVEKKIGNDNIQDLMDEFGIEYIDKHVDDTAQPSALSSFENDEVMQVDIPLDHSPPCISIKENQSPQKLPLTPDWLKMHEEQQVKLGSNEDLSVADLATLRPTRWLNDKIINTYFKLIMETDPLLIYSTNSFFYQKLQSCQYEEIRRWTKNVNIFSKKYMLIPIHLRDHWAVCVVNFEKKIVSYYDSQGRENQGILNSIFQFLRDEYYGRNENTLVPFSGWMTEHVKNIPLQNNFWDCGVYTCMYALYASKNRPFDFMDKNMPDKRLQMSAEIVEKKIKPFPAPIRTSILIQTSHKDVLLYESSDYSQTAQPEDRRNAQCMAIATFAIAALSIYDHVTITKAIMNKIIQVGDDYYVKCREKFPNSHCHLASDELVTSLIIENEAVKVNINQIPMQGYFNKECFNNLLVNIQECINECKLDIKKWGFLFVGHSKTVAFTVKSLSGGFLKGPTFFLFNSHRVDRNNNSIKSSNLKSGSARLYLCRSINALIKLLLIEHPLDNTIWQIYSVKVEKE</sequence>
<feature type="compositionally biased region" description="Low complexity" evidence="5">
    <location>
        <begin position="403"/>
        <end position="416"/>
    </location>
</feature>
<protein>
    <submittedName>
        <fullName evidence="8">Uncharacterized protein</fullName>
    </submittedName>
</protein>
<dbReference type="InterPro" id="IPR003653">
    <property type="entry name" value="Peptidase_C48_C"/>
</dbReference>
<dbReference type="GO" id="GO:0003676">
    <property type="term" value="F:nucleic acid binding"/>
    <property type="evidence" value="ECO:0007669"/>
    <property type="project" value="InterPro"/>
</dbReference>
<dbReference type="GO" id="GO:0006508">
    <property type="term" value="P:proteolysis"/>
    <property type="evidence" value="ECO:0007669"/>
    <property type="project" value="UniProtKB-KW"/>
</dbReference>
<evidence type="ECO:0000313" key="9">
    <source>
        <dbReference type="Proteomes" id="UP000639338"/>
    </source>
</evidence>
<evidence type="ECO:0000256" key="1">
    <source>
        <dbReference type="ARBA" id="ARBA00005234"/>
    </source>
</evidence>
<dbReference type="InterPro" id="IPR038765">
    <property type="entry name" value="Papain-like_cys_pep_sf"/>
</dbReference>
<dbReference type="AlphaFoldDB" id="A0A835CSQ9"/>
<accession>A0A835CSQ9</accession>
<dbReference type="Gene3D" id="3.90.70.120">
    <property type="match status" value="1"/>
</dbReference>
<dbReference type="EMBL" id="JACMRX010000003">
    <property type="protein sequence ID" value="KAF7992508.1"/>
    <property type="molecule type" value="Genomic_DNA"/>
</dbReference>
<evidence type="ECO:0000259" key="6">
    <source>
        <dbReference type="PROSITE" id="PS50146"/>
    </source>
</evidence>
<feature type="domain" description="DAGKc" evidence="6">
    <location>
        <begin position="1"/>
        <end position="91"/>
    </location>
</feature>
<dbReference type="PROSITE" id="PS50600">
    <property type="entry name" value="ULP_PROTEASE"/>
    <property type="match status" value="1"/>
</dbReference>
<dbReference type="Gene3D" id="3.40.50.10330">
    <property type="entry name" value="Probable inorganic polyphosphate/atp-NAD kinase, domain 1"/>
    <property type="match status" value="1"/>
</dbReference>
<keyword evidence="3" id="KW-0378">Hydrolase</keyword>
<dbReference type="PANTHER" id="PTHR12606:SF141">
    <property type="entry name" value="GH15225P-RELATED"/>
    <property type="match status" value="1"/>
</dbReference>
<name>A0A835CSQ9_APHGI</name>
<dbReference type="Gene3D" id="3.40.395.10">
    <property type="entry name" value="Adenoviral Proteinase, Chain A"/>
    <property type="match status" value="1"/>
</dbReference>
<comment type="similarity">
    <text evidence="1">Belongs to the peptidase C48 family.</text>
</comment>
<evidence type="ECO:0000256" key="4">
    <source>
        <dbReference type="ARBA" id="ARBA00022807"/>
    </source>
</evidence>
<dbReference type="Pfam" id="PF00781">
    <property type="entry name" value="DAGK_cat"/>
    <property type="match status" value="1"/>
</dbReference>
<dbReference type="InterPro" id="IPR036397">
    <property type="entry name" value="RNaseH_sf"/>
</dbReference>
<dbReference type="InterPro" id="IPR016064">
    <property type="entry name" value="NAD/diacylglycerol_kinase_sf"/>
</dbReference>
<dbReference type="Proteomes" id="UP000639338">
    <property type="component" value="Unassembled WGS sequence"/>
</dbReference>
<dbReference type="PROSITE" id="PS50146">
    <property type="entry name" value="DAGK"/>
    <property type="match status" value="1"/>
</dbReference>
<evidence type="ECO:0000256" key="2">
    <source>
        <dbReference type="ARBA" id="ARBA00022670"/>
    </source>
</evidence>
<dbReference type="SUPFAM" id="SSF111331">
    <property type="entry name" value="NAD kinase/diacylglycerol kinase-like"/>
    <property type="match status" value="1"/>
</dbReference>
<dbReference type="GO" id="GO:0005634">
    <property type="term" value="C:nucleus"/>
    <property type="evidence" value="ECO:0007669"/>
    <property type="project" value="TreeGrafter"/>
</dbReference>
<reference evidence="8 9" key="1">
    <citation type="submission" date="2020-08" db="EMBL/GenBank/DDBJ databases">
        <title>Aphidius gifuensis genome sequencing and assembly.</title>
        <authorList>
            <person name="Du Z."/>
        </authorList>
    </citation>
    <scope>NUCLEOTIDE SEQUENCE [LARGE SCALE GENOMIC DNA]</scope>
    <source>
        <strain evidence="8">YNYX2018</strain>
        <tissue evidence="8">Adults</tissue>
    </source>
</reference>
<keyword evidence="4" id="KW-0788">Thiol protease</keyword>
<proteinExistence type="inferred from homology"/>
<feature type="domain" description="Ubiquitin-like protease family profile" evidence="7">
    <location>
        <begin position="513"/>
        <end position="672"/>
    </location>
</feature>
<dbReference type="InterPro" id="IPR001206">
    <property type="entry name" value="Diacylglycerol_kinase_cat_dom"/>
</dbReference>
<dbReference type="InterPro" id="IPR017438">
    <property type="entry name" value="ATP-NAD_kinase_N"/>
</dbReference>